<feature type="compositionally biased region" description="Low complexity" evidence="2">
    <location>
        <begin position="1249"/>
        <end position="1259"/>
    </location>
</feature>
<name>A0A4Z1PPK0_9PEZI</name>
<gene>
    <name evidence="4" type="ORF">E6O75_ATG02699</name>
</gene>
<dbReference type="PANTHER" id="PTHR38166">
    <property type="entry name" value="C2H2-TYPE DOMAIN-CONTAINING PROTEIN-RELATED"/>
    <property type="match status" value="1"/>
</dbReference>
<feature type="compositionally biased region" description="Low complexity" evidence="2">
    <location>
        <begin position="966"/>
        <end position="979"/>
    </location>
</feature>
<feature type="compositionally biased region" description="Low complexity" evidence="2">
    <location>
        <begin position="602"/>
        <end position="620"/>
    </location>
</feature>
<keyword evidence="1" id="KW-0863">Zinc-finger</keyword>
<dbReference type="InterPro" id="IPR013087">
    <property type="entry name" value="Znf_C2H2_type"/>
</dbReference>
<proteinExistence type="predicted"/>
<feature type="compositionally biased region" description="Polar residues" evidence="2">
    <location>
        <begin position="247"/>
        <end position="257"/>
    </location>
</feature>
<evidence type="ECO:0000313" key="4">
    <source>
        <dbReference type="EMBL" id="TID24334.1"/>
    </source>
</evidence>
<organism evidence="4 5">
    <name type="scientific">Venturia nashicola</name>
    <dbReference type="NCBI Taxonomy" id="86259"/>
    <lineage>
        <taxon>Eukaryota</taxon>
        <taxon>Fungi</taxon>
        <taxon>Dikarya</taxon>
        <taxon>Ascomycota</taxon>
        <taxon>Pezizomycotina</taxon>
        <taxon>Dothideomycetes</taxon>
        <taxon>Pleosporomycetidae</taxon>
        <taxon>Venturiales</taxon>
        <taxon>Venturiaceae</taxon>
        <taxon>Venturia</taxon>
    </lineage>
</organism>
<evidence type="ECO:0000259" key="3">
    <source>
        <dbReference type="PROSITE" id="PS50157"/>
    </source>
</evidence>
<comment type="caution">
    <text evidence="4">The sequence shown here is derived from an EMBL/GenBank/DDBJ whole genome shotgun (WGS) entry which is preliminary data.</text>
</comment>
<feature type="compositionally biased region" description="Basic residues" evidence="2">
    <location>
        <begin position="43"/>
        <end position="55"/>
    </location>
</feature>
<feature type="region of interest" description="Disordered" evidence="2">
    <location>
        <begin position="1"/>
        <end position="145"/>
    </location>
</feature>
<feature type="region of interest" description="Disordered" evidence="2">
    <location>
        <begin position="242"/>
        <end position="261"/>
    </location>
</feature>
<accession>A0A4Z1PPK0</accession>
<protein>
    <recommendedName>
        <fullName evidence="3">C2H2-type domain-containing protein</fullName>
    </recommendedName>
</protein>
<dbReference type="PANTHER" id="PTHR38166:SF1">
    <property type="entry name" value="C2H2-TYPE DOMAIN-CONTAINING PROTEIN"/>
    <property type="match status" value="1"/>
</dbReference>
<feature type="region of interest" description="Disordered" evidence="2">
    <location>
        <begin position="367"/>
        <end position="479"/>
    </location>
</feature>
<feature type="region of interest" description="Disordered" evidence="2">
    <location>
        <begin position="1248"/>
        <end position="1349"/>
    </location>
</feature>
<feature type="compositionally biased region" description="Polar residues" evidence="2">
    <location>
        <begin position="679"/>
        <end position="700"/>
    </location>
</feature>
<dbReference type="STRING" id="86259.A0A4Z1PPK0"/>
<feature type="compositionally biased region" description="Basic and acidic residues" evidence="2">
    <location>
        <begin position="705"/>
        <end position="715"/>
    </location>
</feature>
<dbReference type="PROSITE" id="PS50157">
    <property type="entry name" value="ZINC_FINGER_C2H2_2"/>
    <property type="match status" value="1"/>
</dbReference>
<evidence type="ECO:0000256" key="1">
    <source>
        <dbReference type="PROSITE-ProRule" id="PRU00042"/>
    </source>
</evidence>
<feature type="region of interest" description="Disordered" evidence="2">
    <location>
        <begin position="563"/>
        <end position="620"/>
    </location>
</feature>
<dbReference type="GO" id="GO:0008270">
    <property type="term" value="F:zinc ion binding"/>
    <property type="evidence" value="ECO:0007669"/>
    <property type="project" value="UniProtKB-KW"/>
</dbReference>
<feature type="compositionally biased region" description="Polar residues" evidence="2">
    <location>
        <begin position="87"/>
        <end position="113"/>
    </location>
</feature>
<evidence type="ECO:0000313" key="5">
    <source>
        <dbReference type="Proteomes" id="UP000298493"/>
    </source>
</evidence>
<sequence>MAPTARISGGESVSSPMRITYDSGSSDEDTSGKASRFMSSLKGPKKFLNHRKTARKTSSTTSLAIDASTASSRASSFANRSRIFVESISNASPSQTSNVEARQSNSRDLQSPTRPMPEHGQFLKRSNRSKESHPNPVQDSPDLRTLTLRIRGETQEQIQPKAMIPRSEPLGNRESIKIPKRKRARYHGSEASGSSEVLNRDSSHQARRHQLEARLKRAARASPAAEAAVIEWIESVDPNVERRKSEAGQSEVLQQPSPARPCSQADVVMNLLEENQDSILRAAAAFSGPQPTDSGSSRKRDSAMTNTTSAPSIFSRLSTWTDGTSLTAPSEMLAGDGTPAKKYWRDSRDSYRFSRNLASARSSMISGQSMPFRSRPFGAGDFASNGERPCSFGQELERTSEEKAEEPRNSRLSDVSSRISGADHDHSSVYSKQEGASTVAREGTLSPVKEMPNEHAGPSKPTDPSRFTTSELPPGHFPKGARVITSLFTIADAETQGSYRGSPDSISESLEAEVVPVRSINSRASIVSVDKPSLQDNRISVLGDGFSDDGSCRHDVLHDIDSADEESTGFPTRKGSHASPRAFNRSSLDRVTIKSSPKWHSSHLTESETSTSVDGSDFDDISSGITDYSSAEMRAMAELGTMGPVFQMVLANVRRDVLSRVLSELNGTVAAPQDADGAGNQSTYQRRNGAATPNQSNRGGSTKRPSRDREPGSPDDREDGDNDKKRKMTHAPAHPSILRLRFACPFFKHNADNHQRWRSCRGPGWEEVRRVKEHVYRRHTLFTCPRCQLSFEDSETLNEHAQAAESCTIANHPPEQPIEGCNKEQERKLRCRKRQPGETDEDRWAEMYRILFGDDVEVPGPYYDFDLPTSSPSPTDLPLIEEMLRALPQRLTEDINRHFRRPLNEELRAALPGIIQNSLQDYMQPFWRMFAPNATETRSGGPPPSDQGDSAYGSLINDGREGSAGPPRSTSRSQPSRTSHCQAPVCLINLRNNLKPNEPHVTTSADLLLPPAPTWQSSTSSFVPLTHVPENVSSEAYENYPPTHDPHRSRGPTIDPRMAFAGRATAAESPVTSDLFDFLVPQPPYTIADAPLNQHPTSASMLRWSNPVMPLDSTSYTTNEVSPNFPSFSYPLQTQPAMPHTDQQQQHLQQLPVSQGPTYATSMAPQTTIATSGMAMAPQTTMPPYTNMSPYTTMPPNMSMAPNTPTPSHAVNPAVQEALAAHNDVHQYRESPDSSPAWMWNWTNGDMVQQPQSQQQQSQMTHHLAAHVRQSQPSHISPRQQQHQHQHVQPLQQSGRGINSMPPQIHHYGNGAALTSSTTRSRPKSKPLLRDPGTEDTDPFYDGRVGRFM</sequence>
<feature type="region of interest" description="Disordered" evidence="2">
    <location>
        <begin position="670"/>
        <end position="734"/>
    </location>
</feature>
<evidence type="ECO:0000256" key="2">
    <source>
        <dbReference type="SAM" id="MobiDB-lite"/>
    </source>
</evidence>
<dbReference type="Proteomes" id="UP000298493">
    <property type="component" value="Unassembled WGS sequence"/>
</dbReference>
<feature type="region of interest" description="Disordered" evidence="2">
    <location>
        <begin position="285"/>
        <end position="310"/>
    </location>
</feature>
<keyword evidence="1" id="KW-0479">Metal-binding</keyword>
<feature type="region of interest" description="Disordered" evidence="2">
    <location>
        <begin position="180"/>
        <end position="205"/>
    </location>
</feature>
<feature type="region of interest" description="Disordered" evidence="2">
    <location>
        <begin position="933"/>
        <end position="980"/>
    </location>
</feature>
<dbReference type="EMBL" id="SNSC02000005">
    <property type="protein sequence ID" value="TID24334.1"/>
    <property type="molecule type" value="Genomic_DNA"/>
</dbReference>
<feature type="compositionally biased region" description="Basic and acidic residues" evidence="2">
    <location>
        <begin position="395"/>
        <end position="411"/>
    </location>
</feature>
<keyword evidence="1" id="KW-0862">Zinc</keyword>
<reference evidence="4 5" key="1">
    <citation type="submission" date="2019-04" db="EMBL/GenBank/DDBJ databases">
        <title>High contiguity whole genome sequence and gene annotation resource for two Venturia nashicola isolates.</title>
        <authorList>
            <person name="Prokchorchik M."/>
            <person name="Won K."/>
            <person name="Lee Y."/>
            <person name="Choi E.D."/>
            <person name="Segonzac C."/>
            <person name="Sohn K.H."/>
        </authorList>
    </citation>
    <scope>NUCLEOTIDE SEQUENCE [LARGE SCALE GENOMIC DNA]</scope>
    <source>
        <strain evidence="4 5">PRI2</strain>
    </source>
</reference>
<feature type="compositionally biased region" description="Low complexity" evidence="2">
    <location>
        <begin position="1270"/>
        <end position="1294"/>
    </location>
</feature>
<keyword evidence="5" id="KW-1185">Reference proteome</keyword>
<feature type="domain" description="C2H2-type" evidence="3">
    <location>
        <begin position="782"/>
        <end position="817"/>
    </location>
</feature>
<feature type="compositionally biased region" description="Low complexity" evidence="2">
    <location>
        <begin position="57"/>
        <end position="82"/>
    </location>
</feature>